<proteinExistence type="predicted"/>
<dbReference type="InterPro" id="IPR036397">
    <property type="entry name" value="RNaseH_sf"/>
</dbReference>
<gene>
    <name evidence="1" type="ORF">BDFB_015257</name>
</gene>
<protein>
    <submittedName>
        <fullName evidence="1">DDE 3 domain containing protein</fullName>
    </submittedName>
</protein>
<name>A0A482VAG0_ASBVE</name>
<dbReference type="AlphaFoldDB" id="A0A482VAG0"/>
<dbReference type="PANTHER" id="PTHR33939">
    <property type="entry name" value="PROTEIN CBG22215"/>
    <property type="match status" value="1"/>
</dbReference>
<reference evidence="1 2" key="1">
    <citation type="submission" date="2017-03" db="EMBL/GenBank/DDBJ databases">
        <title>Genome of the blue death feigning beetle - Asbolus verrucosus.</title>
        <authorList>
            <person name="Rider S.D."/>
        </authorList>
    </citation>
    <scope>NUCLEOTIDE SEQUENCE [LARGE SCALE GENOMIC DNA]</scope>
    <source>
        <strain evidence="1">Butters</strain>
        <tissue evidence="1">Head and leg muscle</tissue>
    </source>
</reference>
<dbReference type="Gene3D" id="3.30.420.10">
    <property type="entry name" value="Ribonuclease H-like superfamily/Ribonuclease H"/>
    <property type="match status" value="1"/>
</dbReference>
<dbReference type="EMBL" id="QDEB01121737">
    <property type="protein sequence ID" value="RZB40170.1"/>
    <property type="molecule type" value="Genomic_DNA"/>
</dbReference>
<feature type="non-terminal residue" evidence="1">
    <location>
        <position position="104"/>
    </location>
</feature>
<comment type="caution">
    <text evidence="1">The sequence shown here is derived from an EMBL/GenBank/DDBJ whole genome shotgun (WGS) entry which is preliminary data.</text>
</comment>
<keyword evidence="2" id="KW-1185">Reference proteome</keyword>
<evidence type="ECO:0000313" key="1">
    <source>
        <dbReference type="EMBL" id="RZB40170.1"/>
    </source>
</evidence>
<dbReference type="Proteomes" id="UP000292052">
    <property type="component" value="Unassembled WGS sequence"/>
</dbReference>
<feature type="non-terminal residue" evidence="1">
    <location>
        <position position="1"/>
    </location>
</feature>
<dbReference type="OrthoDB" id="10048767at2759"/>
<dbReference type="GO" id="GO:0003676">
    <property type="term" value="F:nucleic acid binding"/>
    <property type="evidence" value="ECO:0007669"/>
    <property type="project" value="InterPro"/>
</dbReference>
<dbReference type="PANTHER" id="PTHR33939:SF1">
    <property type="entry name" value="DUF4371 DOMAIN-CONTAINING PROTEIN"/>
    <property type="match status" value="1"/>
</dbReference>
<accession>A0A482VAG0</accession>
<organism evidence="1 2">
    <name type="scientific">Asbolus verrucosus</name>
    <name type="common">Desert ironclad beetle</name>
    <dbReference type="NCBI Taxonomy" id="1661398"/>
    <lineage>
        <taxon>Eukaryota</taxon>
        <taxon>Metazoa</taxon>
        <taxon>Ecdysozoa</taxon>
        <taxon>Arthropoda</taxon>
        <taxon>Hexapoda</taxon>
        <taxon>Insecta</taxon>
        <taxon>Pterygota</taxon>
        <taxon>Neoptera</taxon>
        <taxon>Endopterygota</taxon>
        <taxon>Coleoptera</taxon>
        <taxon>Polyphaga</taxon>
        <taxon>Cucujiformia</taxon>
        <taxon>Tenebrionidae</taxon>
        <taxon>Pimeliinae</taxon>
        <taxon>Asbolus</taxon>
    </lineage>
</organism>
<evidence type="ECO:0000313" key="2">
    <source>
        <dbReference type="Proteomes" id="UP000292052"/>
    </source>
</evidence>
<sequence>KLLNNLEKLSLIILDNAPYYSRVKNDQLTFTWKMKDITESLVKNNIYFEPGSLKQELLHLARANRQDNQYRIDEMTEQAEHKVLRLPPYYCQLNPIELIWSQTK</sequence>